<proteinExistence type="predicted"/>
<dbReference type="Proteomes" id="UP001303473">
    <property type="component" value="Unassembled WGS sequence"/>
</dbReference>
<organism evidence="2 3">
    <name type="scientific">Diplogelasinospora grovesii</name>
    <dbReference type="NCBI Taxonomy" id="303347"/>
    <lineage>
        <taxon>Eukaryota</taxon>
        <taxon>Fungi</taxon>
        <taxon>Dikarya</taxon>
        <taxon>Ascomycota</taxon>
        <taxon>Pezizomycotina</taxon>
        <taxon>Sordariomycetes</taxon>
        <taxon>Sordariomycetidae</taxon>
        <taxon>Sordariales</taxon>
        <taxon>Diplogelasinosporaceae</taxon>
        <taxon>Diplogelasinospora</taxon>
    </lineage>
</organism>
<name>A0AAN6RXS1_9PEZI</name>
<reference evidence="3" key="1">
    <citation type="journal article" date="2023" name="Mol. Phylogenet. Evol.">
        <title>Genome-scale phylogeny and comparative genomics of the fungal order Sordariales.</title>
        <authorList>
            <person name="Hensen N."/>
            <person name="Bonometti L."/>
            <person name="Westerberg I."/>
            <person name="Brannstrom I.O."/>
            <person name="Guillou S."/>
            <person name="Cros-Aarteil S."/>
            <person name="Calhoun S."/>
            <person name="Haridas S."/>
            <person name="Kuo A."/>
            <person name="Mondo S."/>
            <person name="Pangilinan J."/>
            <person name="Riley R."/>
            <person name="LaButti K."/>
            <person name="Andreopoulos B."/>
            <person name="Lipzen A."/>
            <person name="Chen C."/>
            <person name="Yan M."/>
            <person name="Daum C."/>
            <person name="Ng V."/>
            <person name="Clum A."/>
            <person name="Steindorff A."/>
            <person name="Ohm R.A."/>
            <person name="Martin F."/>
            <person name="Silar P."/>
            <person name="Natvig D.O."/>
            <person name="Lalanne C."/>
            <person name="Gautier V."/>
            <person name="Ament-Velasquez S.L."/>
            <person name="Kruys A."/>
            <person name="Hutchinson M.I."/>
            <person name="Powell A.J."/>
            <person name="Barry K."/>
            <person name="Miller A.N."/>
            <person name="Grigoriev I.V."/>
            <person name="Debuchy R."/>
            <person name="Gladieux P."/>
            <person name="Hiltunen Thoren M."/>
            <person name="Johannesson H."/>
        </authorList>
    </citation>
    <scope>NUCLEOTIDE SEQUENCE [LARGE SCALE GENOMIC DNA]</scope>
    <source>
        <strain evidence="3">CBS 340.73</strain>
    </source>
</reference>
<dbReference type="EMBL" id="MU854073">
    <property type="protein sequence ID" value="KAK3933782.1"/>
    <property type="molecule type" value="Genomic_DNA"/>
</dbReference>
<evidence type="ECO:0008006" key="4">
    <source>
        <dbReference type="Google" id="ProtNLM"/>
    </source>
</evidence>
<protein>
    <recommendedName>
        <fullName evidence="4">FAS1 domain-containing protein</fullName>
    </recommendedName>
</protein>
<dbReference type="AlphaFoldDB" id="A0AAN6RXS1"/>
<accession>A0AAN6RXS1</accession>
<evidence type="ECO:0000256" key="1">
    <source>
        <dbReference type="SAM" id="SignalP"/>
    </source>
</evidence>
<feature type="chain" id="PRO_5043047451" description="FAS1 domain-containing protein" evidence="1">
    <location>
        <begin position="31"/>
        <end position="124"/>
    </location>
</feature>
<sequence>MRQPHSAFPVVASLAAFMLVLLALLAGSSPGFLEDYNIVTFNTSELGKNLTLFPTSAGSGLPTTTTGGKCTGIFCSAATAAAGSVESHIASALDNVTDGIADFYSLHVLDICKGGFTPNLNSDL</sequence>
<gene>
    <name evidence="2" type="ORF">QBC46DRAFT_431432</name>
</gene>
<keyword evidence="1" id="KW-0732">Signal</keyword>
<keyword evidence="3" id="KW-1185">Reference proteome</keyword>
<comment type="caution">
    <text evidence="2">The sequence shown here is derived from an EMBL/GenBank/DDBJ whole genome shotgun (WGS) entry which is preliminary data.</text>
</comment>
<feature type="signal peptide" evidence="1">
    <location>
        <begin position="1"/>
        <end position="30"/>
    </location>
</feature>
<evidence type="ECO:0000313" key="2">
    <source>
        <dbReference type="EMBL" id="KAK3933782.1"/>
    </source>
</evidence>
<evidence type="ECO:0000313" key="3">
    <source>
        <dbReference type="Proteomes" id="UP001303473"/>
    </source>
</evidence>